<keyword evidence="3" id="KW-0813">Transport</keyword>
<evidence type="ECO:0000256" key="6">
    <source>
        <dbReference type="ARBA" id="ARBA00022989"/>
    </source>
</evidence>
<protein>
    <submittedName>
        <fullName evidence="10">AI-2E family transporter</fullName>
    </submittedName>
</protein>
<feature type="transmembrane region" description="Helical" evidence="8">
    <location>
        <begin position="12"/>
        <end position="32"/>
    </location>
</feature>
<dbReference type="InterPro" id="IPR000595">
    <property type="entry name" value="cNMP-bd_dom"/>
</dbReference>
<keyword evidence="4" id="KW-1003">Cell membrane</keyword>
<keyword evidence="7 8" id="KW-0472">Membrane</keyword>
<dbReference type="RefSeq" id="WP_186861171.1">
    <property type="nucleotide sequence ID" value="NZ_JACOOO010000052.1"/>
</dbReference>
<evidence type="ECO:0000256" key="4">
    <source>
        <dbReference type="ARBA" id="ARBA00022475"/>
    </source>
</evidence>
<evidence type="ECO:0000313" key="10">
    <source>
        <dbReference type="EMBL" id="MBC5631092.1"/>
    </source>
</evidence>
<keyword evidence="5 8" id="KW-0812">Transmembrane</keyword>
<evidence type="ECO:0000256" key="3">
    <source>
        <dbReference type="ARBA" id="ARBA00022448"/>
    </source>
</evidence>
<feature type="transmembrane region" description="Helical" evidence="8">
    <location>
        <begin position="166"/>
        <end position="188"/>
    </location>
</feature>
<feature type="transmembrane region" description="Helical" evidence="8">
    <location>
        <begin position="75"/>
        <end position="97"/>
    </location>
</feature>
<comment type="similarity">
    <text evidence="2">Belongs to the autoinducer-2 exporter (AI-2E) (TC 2.A.86) family.</text>
</comment>
<name>A0ABR7DJE0_9CLOT</name>
<dbReference type="PANTHER" id="PTHR21716">
    <property type="entry name" value="TRANSMEMBRANE PROTEIN"/>
    <property type="match status" value="1"/>
</dbReference>
<dbReference type="PROSITE" id="PS50042">
    <property type="entry name" value="CNMP_BINDING_3"/>
    <property type="match status" value="1"/>
</dbReference>
<gene>
    <name evidence="10" type="ORF">H8S20_19925</name>
</gene>
<organism evidence="10 11">
    <name type="scientific">Clostridium hominis</name>
    <dbReference type="NCBI Taxonomy" id="2763036"/>
    <lineage>
        <taxon>Bacteria</taxon>
        <taxon>Bacillati</taxon>
        <taxon>Bacillota</taxon>
        <taxon>Clostridia</taxon>
        <taxon>Eubacteriales</taxon>
        <taxon>Clostridiaceae</taxon>
        <taxon>Clostridium</taxon>
    </lineage>
</organism>
<keyword evidence="11" id="KW-1185">Reference proteome</keyword>
<dbReference type="EMBL" id="JACOOO010000052">
    <property type="protein sequence ID" value="MBC5631092.1"/>
    <property type="molecule type" value="Genomic_DNA"/>
</dbReference>
<dbReference type="Proteomes" id="UP000596929">
    <property type="component" value="Unassembled WGS sequence"/>
</dbReference>
<feature type="transmembrane region" description="Helical" evidence="8">
    <location>
        <begin position="38"/>
        <end position="63"/>
    </location>
</feature>
<comment type="caution">
    <text evidence="10">The sequence shown here is derived from an EMBL/GenBank/DDBJ whole genome shotgun (WGS) entry which is preliminary data.</text>
</comment>
<evidence type="ECO:0000313" key="11">
    <source>
        <dbReference type="Proteomes" id="UP000596929"/>
    </source>
</evidence>
<dbReference type="Pfam" id="PF01594">
    <property type="entry name" value="AI-2E_transport"/>
    <property type="match status" value="1"/>
</dbReference>
<evidence type="ECO:0000259" key="9">
    <source>
        <dbReference type="PROSITE" id="PS50042"/>
    </source>
</evidence>
<keyword evidence="6 8" id="KW-1133">Transmembrane helix</keyword>
<feature type="transmembrane region" description="Helical" evidence="8">
    <location>
        <begin position="228"/>
        <end position="248"/>
    </location>
</feature>
<evidence type="ECO:0000256" key="5">
    <source>
        <dbReference type="ARBA" id="ARBA00022692"/>
    </source>
</evidence>
<evidence type="ECO:0000256" key="7">
    <source>
        <dbReference type="ARBA" id="ARBA00023136"/>
    </source>
</evidence>
<evidence type="ECO:0000256" key="1">
    <source>
        <dbReference type="ARBA" id="ARBA00004651"/>
    </source>
</evidence>
<reference evidence="10 11" key="1">
    <citation type="submission" date="2020-08" db="EMBL/GenBank/DDBJ databases">
        <title>Genome public.</title>
        <authorList>
            <person name="Liu C."/>
            <person name="Sun Q."/>
        </authorList>
    </citation>
    <scope>NUCLEOTIDE SEQUENCE [LARGE SCALE GENOMIC DNA]</scope>
    <source>
        <strain evidence="10 11">NSJ-6</strain>
    </source>
</reference>
<proteinExistence type="inferred from homology"/>
<evidence type="ECO:0000256" key="8">
    <source>
        <dbReference type="SAM" id="Phobius"/>
    </source>
</evidence>
<feature type="domain" description="Cyclic nucleotide-binding" evidence="9">
    <location>
        <begin position="333"/>
        <end position="369"/>
    </location>
</feature>
<feature type="transmembrane region" description="Helical" evidence="8">
    <location>
        <begin position="278"/>
        <end position="304"/>
    </location>
</feature>
<evidence type="ECO:0000256" key="2">
    <source>
        <dbReference type="ARBA" id="ARBA00009773"/>
    </source>
</evidence>
<sequence>MFLKDNKYKDAVIAALWIVVFSILAFKLFGYLDDVTSALGKIVSLSMSFIYGIVIAYILNPIVKVIQVKMKIRRSLAIALTYILFFTIITIVSIYGIPSLIDSIKDMTNKVPEYINAAQNFVNDIVSNEQLNGIINSTGALGTIQSYIDKIGSVFINLLEGSFNTLFSLSSQLVKVVLGFLVSIYVLSDKDRLINDFKRVLVLILKEKRAKEVIEFGRIYNNMIGTYIGIKAIDSTIIGIMAFILLTIVKSEYALLLSIIVGITNMIPYFGPFIGEVVGFLINVFVSPTKGIIVFLTLFTLQMFDGWYLDPKLIGGKVGVRPFWIIYAVVIGGGFFGPIGMLLASPTAATMKLYYSKLLERNKEVIKKIERV</sequence>
<dbReference type="InterPro" id="IPR002549">
    <property type="entry name" value="AI-2E-like"/>
</dbReference>
<feature type="transmembrane region" description="Helical" evidence="8">
    <location>
        <begin position="324"/>
        <end position="344"/>
    </location>
</feature>
<comment type="subcellular location">
    <subcellularLocation>
        <location evidence="1">Cell membrane</location>
        <topology evidence="1">Multi-pass membrane protein</topology>
    </subcellularLocation>
</comment>
<dbReference type="PANTHER" id="PTHR21716:SF53">
    <property type="entry name" value="PERMEASE PERM-RELATED"/>
    <property type="match status" value="1"/>
</dbReference>
<feature type="transmembrane region" description="Helical" evidence="8">
    <location>
        <begin position="254"/>
        <end position="271"/>
    </location>
</feature>
<accession>A0ABR7DJE0</accession>